<evidence type="ECO:0000313" key="1">
    <source>
        <dbReference type="EMBL" id="KAI4543487.1"/>
    </source>
</evidence>
<dbReference type="EMBL" id="JAKZEL010000005">
    <property type="protein sequence ID" value="KAI4543487.1"/>
    <property type="molecule type" value="Genomic_DNA"/>
</dbReference>
<sequence length="171" mass="19088">MSAWPDPSLAGKFKLERQKRGAAKEVKLVDVDDDLAGIPKSRVQKPRGTALTTSRNRIPFKVSVKQQRTAMVSHRTKASTAAFDSQPGALPIRPGPPYHLQQVWMTTRYDLDHTFWITVVQSMFLSFCKAFVLETSIPLCSLGSWTALLARTEGVDPISHHCQQAFLDLLP</sequence>
<reference evidence="1" key="1">
    <citation type="submission" date="2022-03" db="EMBL/GenBank/DDBJ databases">
        <title>Genomic analyses of argali, domestic sheep and their hybrids provide insights into chromosomal evolution, heterosis and genetic basis of agronomic traits.</title>
        <authorList>
            <person name="Li M."/>
        </authorList>
    </citation>
    <scope>NUCLEOTIDE SEQUENCE</scope>
    <source>
        <strain evidence="1">CAU-MHL-2022a</strain>
        <tissue evidence="1">Skin</tissue>
    </source>
</reference>
<proteinExistence type="predicted"/>
<keyword evidence="2" id="KW-1185">Reference proteome</keyword>
<name>A0AAD4UF61_OVIAM</name>
<dbReference type="AlphaFoldDB" id="A0AAD4UF61"/>
<protein>
    <submittedName>
        <fullName evidence="1">Uncharacterized protein</fullName>
    </submittedName>
</protein>
<evidence type="ECO:0000313" key="2">
    <source>
        <dbReference type="Proteomes" id="UP001214576"/>
    </source>
</evidence>
<organism evidence="1 2">
    <name type="scientific">Ovis ammon polii</name>
    <dbReference type="NCBI Taxonomy" id="230172"/>
    <lineage>
        <taxon>Eukaryota</taxon>
        <taxon>Metazoa</taxon>
        <taxon>Chordata</taxon>
        <taxon>Craniata</taxon>
        <taxon>Vertebrata</taxon>
        <taxon>Euteleostomi</taxon>
        <taxon>Mammalia</taxon>
        <taxon>Eutheria</taxon>
        <taxon>Laurasiatheria</taxon>
        <taxon>Artiodactyla</taxon>
        <taxon>Ruminantia</taxon>
        <taxon>Pecora</taxon>
        <taxon>Bovidae</taxon>
        <taxon>Caprinae</taxon>
        <taxon>Ovis</taxon>
    </lineage>
</organism>
<accession>A0AAD4UF61</accession>
<comment type="caution">
    <text evidence="1">The sequence shown here is derived from an EMBL/GenBank/DDBJ whole genome shotgun (WGS) entry which is preliminary data.</text>
</comment>
<gene>
    <name evidence="1" type="ORF">MG293_006281</name>
</gene>
<dbReference type="Proteomes" id="UP001214576">
    <property type="component" value="Unassembled WGS sequence"/>
</dbReference>